<dbReference type="InterPro" id="IPR039901">
    <property type="entry name" value="Kdotransferase"/>
</dbReference>
<evidence type="ECO:0000313" key="9">
    <source>
        <dbReference type="EMBL" id="MCV2886162.1"/>
    </source>
</evidence>
<keyword evidence="7" id="KW-0472">Membrane</keyword>
<comment type="pathway">
    <text evidence="1 7">Bacterial outer membrane biogenesis; LPS core biosynthesis.</text>
</comment>
<keyword evidence="4 7" id="KW-0808">Transferase</keyword>
<dbReference type="Gene3D" id="3.40.50.2000">
    <property type="entry name" value="Glycogen Phosphorylase B"/>
    <property type="match status" value="1"/>
</dbReference>
<dbReference type="Gene3D" id="3.40.50.11720">
    <property type="entry name" value="3-Deoxy-D-manno-octulosonic-acid transferase, N-terminal domain"/>
    <property type="match status" value="1"/>
</dbReference>
<dbReference type="InterPro" id="IPR038107">
    <property type="entry name" value="Glycos_transf_N_sf"/>
</dbReference>
<organism evidence="9 10">
    <name type="scientific">Fluctibacter corallii</name>
    <dbReference type="NCBI Taxonomy" id="2984329"/>
    <lineage>
        <taxon>Bacteria</taxon>
        <taxon>Pseudomonadati</taxon>
        <taxon>Pseudomonadota</taxon>
        <taxon>Gammaproteobacteria</taxon>
        <taxon>Alteromonadales</taxon>
        <taxon>Alteromonadaceae</taxon>
        <taxon>Fluctibacter</taxon>
    </lineage>
</organism>
<comment type="subcellular location">
    <subcellularLocation>
        <location evidence="7">Cell membrane</location>
    </subcellularLocation>
</comment>
<keyword evidence="7" id="KW-1133">Transmembrane helix</keyword>
<comment type="function">
    <text evidence="7">Involved in lipopolysaccharide (LPS) biosynthesis. Catalyzes the transfer of 3-deoxy-D-manno-octulosonate (Kdo) residue(s) from CMP-Kdo to lipid IV(A), the tetraacyldisaccharide-1,4'-bisphosphate precursor of lipid A.</text>
</comment>
<dbReference type="PANTHER" id="PTHR42755:SF1">
    <property type="entry name" value="3-DEOXY-D-MANNO-OCTULOSONIC ACID TRANSFERASE, MITOCHONDRIAL-RELATED"/>
    <property type="match status" value="1"/>
</dbReference>
<comment type="caution">
    <text evidence="9">The sequence shown here is derived from an EMBL/GenBank/DDBJ whole genome shotgun (WGS) entry which is preliminary data.</text>
</comment>
<dbReference type="PANTHER" id="PTHR42755">
    <property type="entry name" value="3-DEOXY-MANNO-OCTULOSONATE CYTIDYLYLTRANSFERASE"/>
    <property type="match status" value="1"/>
</dbReference>
<dbReference type="EC" id="2.4.99.12" evidence="2 7"/>
<evidence type="ECO:0000256" key="7">
    <source>
        <dbReference type="RuleBase" id="RU365103"/>
    </source>
</evidence>
<evidence type="ECO:0000256" key="4">
    <source>
        <dbReference type="ARBA" id="ARBA00022679"/>
    </source>
</evidence>
<dbReference type="GO" id="GO:0016740">
    <property type="term" value="F:transferase activity"/>
    <property type="evidence" value="ECO:0007669"/>
    <property type="project" value="UniProtKB-KW"/>
</dbReference>
<dbReference type="Pfam" id="PF04413">
    <property type="entry name" value="Glycos_transf_N"/>
    <property type="match status" value="1"/>
</dbReference>
<dbReference type="EMBL" id="JAOWKX010000009">
    <property type="protein sequence ID" value="MCV2886162.1"/>
    <property type="molecule type" value="Genomic_DNA"/>
</dbReference>
<proteinExistence type="inferred from homology"/>
<keyword evidence="7" id="KW-0448">Lipopolysaccharide biosynthesis</keyword>
<keyword evidence="7" id="KW-0812">Transmembrane</keyword>
<dbReference type="Proteomes" id="UP001652504">
    <property type="component" value="Unassembled WGS sequence"/>
</dbReference>
<dbReference type="RefSeq" id="WP_263713452.1">
    <property type="nucleotide sequence ID" value="NZ_JAOWKX010000009.1"/>
</dbReference>
<evidence type="ECO:0000256" key="3">
    <source>
        <dbReference type="ARBA" id="ARBA00019077"/>
    </source>
</evidence>
<keyword evidence="10" id="KW-1185">Reference proteome</keyword>
<keyword evidence="7" id="KW-1003">Cell membrane</keyword>
<evidence type="ECO:0000259" key="8">
    <source>
        <dbReference type="Pfam" id="PF04413"/>
    </source>
</evidence>
<evidence type="ECO:0000256" key="6">
    <source>
        <dbReference type="ARBA" id="ARBA00049183"/>
    </source>
</evidence>
<evidence type="ECO:0000256" key="1">
    <source>
        <dbReference type="ARBA" id="ARBA00004713"/>
    </source>
</evidence>
<comment type="similarity">
    <text evidence="7">Belongs to the glycosyltransferase group 1 family.</text>
</comment>
<evidence type="ECO:0000256" key="5">
    <source>
        <dbReference type="ARBA" id="ARBA00031445"/>
    </source>
</evidence>
<dbReference type="InterPro" id="IPR007507">
    <property type="entry name" value="Glycos_transf_N"/>
</dbReference>
<gene>
    <name evidence="9" type="ORF">OE749_15825</name>
</gene>
<name>A0ABT3ACY8_9ALTE</name>
<protein>
    <recommendedName>
        <fullName evidence="3 7">3-deoxy-D-manno-octulosonic acid transferase</fullName>
        <shortName evidence="7">Kdo transferase</shortName>
        <ecNumber evidence="2 7">2.4.99.12</ecNumber>
    </recommendedName>
    <alternativeName>
        <fullName evidence="5 7">Lipid IV(A) 3-deoxy-D-manno-octulosonic acid transferase</fullName>
    </alternativeName>
</protein>
<accession>A0ABT3ACY8</accession>
<comment type="catalytic activity">
    <reaction evidence="6 7">
        <text>lipid IVA (E. coli) + CMP-3-deoxy-beta-D-manno-octulosonate = alpha-Kdo-(2-&gt;6)-lipid IVA (E. coli) + CMP + H(+)</text>
        <dbReference type="Rhea" id="RHEA:28066"/>
        <dbReference type="ChEBI" id="CHEBI:15378"/>
        <dbReference type="ChEBI" id="CHEBI:58603"/>
        <dbReference type="ChEBI" id="CHEBI:60364"/>
        <dbReference type="ChEBI" id="CHEBI:60377"/>
        <dbReference type="ChEBI" id="CHEBI:85987"/>
        <dbReference type="EC" id="2.4.99.12"/>
    </reaction>
</comment>
<feature type="domain" description="3-deoxy-D-manno-octulosonic-acid transferase N-terminal" evidence="8">
    <location>
        <begin position="49"/>
        <end position="223"/>
    </location>
</feature>
<feature type="transmembrane region" description="Helical" evidence="7">
    <location>
        <begin position="20"/>
        <end position="39"/>
    </location>
</feature>
<evidence type="ECO:0000256" key="2">
    <source>
        <dbReference type="ARBA" id="ARBA00012621"/>
    </source>
</evidence>
<reference evidence="9 10" key="1">
    <citation type="submission" date="2022-10" db="EMBL/GenBank/DDBJ databases">
        <title>Aestuariibacter sp. AA17 isolated from Montipora capitata coral fragment.</title>
        <authorList>
            <person name="Emsley S.A."/>
            <person name="Pfannmuller K.M."/>
            <person name="Loughran R.M."/>
            <person name="Shlafstein M."/>
            <person name="Papke E."/>
            <person name="Saw J.H."/>
            <person name="Ushijima B."/>
            <person name="Videau P."/>
        </authorList>
    </citation>
    <scope>NUCLEOTIDE SEQUENCE [LARGE SCALE GENOMIC DNA]</scope>
    <source>
        <strain evidence="9 10">AA17</strain>
    </source>
</reference>
<sequence>MSSPYRPSINEELARFAYSSLWMFILPVALCIWLIKSLVKPTNFDYRKKERFGFLPQLTHTGGIYLHCVSVGEVVAASKIVKSIWSTMPDKPITISTTTPTGADRVAQIFGDKVQHVYLPFDLPFLMQNLLNKVQPEQVLITEVELWPNLTHACWKRAIPVTVVNARMTDKSRRNYAKISALFTPMLHKISCVCAQGRRDFDNYLALGLPKDKLTLTNNIKFDLHAPLSTSDIEKVKARFNSDNRLIIIGGSTHAPEEQYLLDTLLALKKEHAIRLILVPRHPQRFDKVWALCQRSGLTCCRSSEANIHQSDIVLVDEMGVLAQLYGIADIAFIGGSIANRGGHNALEASIYGVPAIMGPHTYNNPEICQTLEDNGGLIICKDLPSLIAQCDNWLHDTRARQTAGQASARVIQENTGAIQRTLTAIGF</sequence>
<dbReference type="SUPFAM" id="SSF53756">
    <property type="entry name" value="UDP-Glycosyltransferase/glycogen phosphorylase"/>
    <property type="match status" value="1"/>
</dbReference>
<evidence type="ECO:0000313" key="10">
    <source>
        <dbReference type="Proteomes" id="UP001652504"/>
    </source>
</evidence>